<proteinExistence type="predicted"/>
<sequence>MYPGRSSWARGVLALGAGSLLLLALQWRIEEIRAEDGTSTRSERNLANDEDGRTITARSTGTEHFFHFLLRDASVRVTKSEEEKEEEEEEENRKRNRRDTRPSWFSSPSDRSIDEDEDRKRIDGSFASGVASKDEKNHERTFNKDDNDVPLVTSSIGRKIEDDTSILAEEDAEAILRSSAQSLDAYRKDTRLEEDRERFDGTRKDRILFFRRNLEKHRDNNGDDDFRDVSDQKNSSLDFSGKESQNESKDLTIRKSANAKLQENPQKLLEVRLSHSFSLDRRKRYTNYYSLQSATPMAYVHIQPTYPVAPPPPPNRKCIRCMVVYKPCPSPPRQPPRIVLPTYKYQEPASRWHGLKYGESLRDTWGRIYDRIDHDFNRFFT</sequence>
<gene>
    <name evidence="2" type="ORF">KPH14_004715</name>
</gene>
<comment type="caution">
    <text evidence="2">The sequence shown here is derived from an EMBL/GenBank/DDBJ whole genome shotgun (WGS) entry which is preliminary data.</text>
</comment>
<feature type="region of interest" description="Disordered" evidence="1">
    <location>
        <begin position="77"/>
        <end position="151"/>
    </location>
</feature>
<evidence type="ECO:0000313" key="3">
    <source>
        <dbReference type="Proteomes" id="UP001258017"/>
    </source>
</evidence>
<evidence type="ECO:0000256" key="1">
    <source>
        <dbReference type="SAM" id="MobiDB-lite"/>
    </source>
</evidence>
<dbReference type="AlphaFoldDB" id="A0AAD9RMI0"/>
<reference evidence="2" key="1">
    <citation type="submission" date="2021-08" db="EMBL/GenBank/DDBJ databases">
        <authorList>
            <person name="Misof B."/>
            <person name="Oliver O."/>
            <person name="Podsiadlowski L."/>
            <person name="Donath A."/>
            <person name="Peters R."/>
            <person name="Mayer C."/>
            <person name="Rust J."/>
            <person name="Gunkel S."/>
            <person name="Lesny P."/>
            <person name="Martin S."/>
            <person name="Oeyen J.P."/>
            <person name="Petersen M."/>
            <person name="Panagiotis P."/>
            <person name="Wilbrandt J."/>
            <person name="Tanja T."/>
        </authorList>
    </citation>
    <scope>NUCLEOTIDE SEQUENCE</scope>
    <source>
        <strain evidence="2">GBR_01_08_01A</strain>
        <tissue evidence="2">Thorax + abdomen</tissue>
    </source>
</reference>
<dbReference type="Proteomes" id="UP001258017">
    <property type="component" value="Unassembled WGS sequence"/>
</dbReference>
<feature type="compositionally biased region" description="Basic and acidic residues" evidence="1">
    <location>
        <begin position="132"/>
        <end position="147"/>
    </location>
</feature>
<dbReference type="EMBL" id="JAIFRP010000031">
    <property type="protein sequence ID" value="KAK2582386.1"/>
    <property type="molecule type" value="Genomic_DNA"/>
</dbReference>
<reference evidence="2" key="2">
    <citation type="journal article" date="2023" name="Commun. Biol.">
        <title>Intrasexual cuticular hydrocarbon dimorphism in a wasp sheds light on hydrocarbon biosynthesis genes in Hymenoptera.</title>
        <authorList>
            <person name="Moris V.C."/>
            <person name="Podsiadlowski L."/>
            <person name="Martin S."/>
            <person name="Oeyen J.P."/>
            <person name="Donath A."/>
            <person name="Petersen M."/>
            <person name="Wilbrandt J."/>
            <person name="Misof B."/>
            <person name="Liedtke D."/>
            <person name="Thamm M."/>
            <person name="Scheiner R."/>
            <person name="Schmitt T."/>
            <person name="Niehuis O."/>
        </authorList>
    </citation>
    <scope>NUCLEOTIDE SEQUENCE</scope>
    <source>
        <strain evidence="2">GBR_01_08_01A</strain>
    </source>
</reference>
<accession>A0AAD9RMI0</accession>
<keyword evidence="3" id="KW-1185">Reference proteome</keyword>
<evidence type="ECO:0000313" key="2">
    <source>
        <dbReference type="EMBL" id="KAK2582386.1"/>
    </source>
</evidence>
<feature type="compositionally biased region" description="Basic and acidic residues" evidence="1">
    <location>
        <begin position="240"/>
        <end position="251"/>
    </location>
</feature>
<organism evidence="2 3">
    <name type="scientific">Odynerus spinipes</name>
    <dbReference type="NCBI Taxonomy" id="1348599"/>
    <lineage>
        <taxon>Eukaryota</taxon>
        <taxon>Metazoa</taxon>
        <taxon>Ecdysozoa</taxon>
        <taxon>Arthropoda</taxon>
        <taxon>Hexapoda</taxon>
        <taxon>Insecta</taxon>
        <taxon>Pterygota</taxon>
        <taxon>Neoptera</taxon>
        <taxon>Endopterygota</taxon>
        <taxon>Hymenoptera</taxon>
        <taxon>Apocrita</taxon>
        <taxon>Aculeata</taxon>
        <taxon>Vespoidea</taxon>
        <taxon>Vespidae</taxon>
        <taxon>Eumeninae</taxon>
        <taxon>Odynerus</taxon>
    </lineage>
</organism>
<protein>
    <submittedName>
        <fullName evidence="2">Uncharacterized protein</fullName>
    </submittedName>
</protein>
<feature type="region of interest" description="Disordered" evidence="1">
    <location>
        <begin position="219"/>
        <end position="251"/>
    </location>
</feature>
<name>A0AAD9RMI0_9HYME</name>